<dbReference type="KEGG" id="lua:D4A81_05355"/>
<dbReference type="GO" id="GO:0009252">
    <property type="term" value="P:peptidoglycan biosynthetic process"/>
    <property type="evidence" value="ECO:0007669"/>
    <property type="project" value="UniProtKB-KW"/>
</dbReference>
<keyword evidence="2" id="KW-0732">Signal</keyword>
<dbReference type="GO" id="GO:0009002">
    <property type="term" value="F:serine-type D-Ala-D-Ala carboxypeptidase activity"/>
    <property type="evidence" value="ECO:0007669"/>
    <property type="project" value="InterPro"/>
</dbReference>
<dbReference type="PANTHER" id="PTHR21581:SF33">
    <property type="entry name" value="D-ALANYL-D-ALANINE CARBOXYPEPTIDASE DACB"/>
    <property type="match status" value="1"/>
</dbReference>
<evidence type="ECO:0000313" key="8">
    <source>
        <dbReference type="EMBL" id="AYA99406.1"/>
    </source>
</evidence>
<dbReference type="RefSeq" id="WP_111524091.1">
    <property type="nucleotide sequence ID" value="NZ_CP032364.1"/>
</dbReference>
<protein>
    <submittedName>
        <fullName evidence="8">D-alanyl-D-alanine carboxypeptidase</fullName>
    </submittedName>
</protein>
<dbReference type="GO" id="GO:0008360">
    <property type="term" value="P:regulation of cell shape"/>
    <property type="evidence" value="ECO:0007669"/>
    <property type="project" value="UniProtKB-KW"/>
</dbReference>
<keyword evidence="3" id="KW-0378">Hydrolase</keyword>
<dbReference type="PRINTS" id="PR00725">
    <property type="entry name" value="DADACBPTASE1"/>
</dbReference>
<evidence type="ECO:0000313" key="9">
    <source>
        <dbReference type="Proteomes" id="UP000265562"/>
    </source>
</evidence>
<dbReference type="SUPFAM" id="SSF56601">
    <property type="entry name" value="beta-lactamase/transpeptidase-like"/>
    <property type="match status" value="1"/>
</dbReference>
<comment type="similarity">
    <text evidence="1 7">Belongs to the peptidase S11 family.</text>
</comment>
<dbReference type="EMBL" id="CP032364">
    <property type="protein sequence ID" value="AYA99406.1"/>
    <property type="molecule type" value="Genomic_DNA"/>
</dbReference>
<keyword evidence="6" id="KW-0961">Cell wall biogenesis/degradation</keyword>
<evidence type="ECO:0000256" key="4">
    <source>
        <dbReference type="ARBA" id="ARBA00022960"/>
    </source>
</evidence>
<dbReference type="GO" id="GO:0006508">
    <property type="term" value="P:proteolysis"/>
    <property type="evidence" value="ECO:0007669"/>
    <property type="project" value="InterPro"/>
</dbReference>
<dbReference type="AlphaFoldDB" id="A0A385PZP9"/>
<name>A0A385PZP9_9FIRM</name>
<dbReference type="GO" id="GO:0071555">
    <property type="term" value="P:cell wall organization"/>
    <property type="evidence" value="ECO:0007669"/>
    <property type="project" value="UniProtKB-KW"/>
</dbReference>
<evidence type="ECO:0000256" key="1">
    <source>
        <dbReference type="ARBA" id="ARBA00007164"/>
    </source>
</evidence>
<accession>A0A385PZP9</accession>
<evidence type="ECO:0000256" key="7">
    <source>
        <dbReference type="RuleBase" id="RU004016"/>
    </source>
</evidence>
<dbReference type="Proteomes" id="UP000265562">
    <property type="component" value="Chromosome"/>
</dbReference>
<dbReference type="PANTHER" id="PTHR21581">
    <property type="entry name" value="D-ALANYL-D-ALANINE CARBOXYPEPTIDASE"/>
    <property type="match status" value="1"/>
</dbReference>
<evidence type="ECO:0000256" key="5">
    <source>
        <dbReference type="ARBA" id="ARBA00022984"/>
    </source>
</evidence>
<dbReference type="Gene3D" id="3.40.710.10">
    <property type="entry name" value="DD-peptidase/beta-lactamase superfamily"/>
    <property type="match status" value="1"/>
</dbReference>
<dbReference type="InterPro" id="IPR018044">
    <property type="entry name" value="Peptidase_S11"/>
</dbReference>
<evidence type="ECO:0000256" key="3">
    <source>
        <dbReference type="ARBA" id="ARBA00022801"/>
    </source>
</evidence>
<dbReference type="InterPro" id="IPR012338">
    <property type="entry name" value="Beta-lactam/transpept-like"/>
</dbReference>
<keyword evidence="8" id="KW-0645">Protease</keyword>
<proteinExistence type="inferred from homology"/>
<keyword evidence="4" id="KW-0133">Cell shape</keyword>
<dbReference type="Pfam" id="PF00768">
    <property type="entry name" value="Peptidase_S11"/>
    <property type="match status" value="1"/>
</dbReference>
<reference evidence="8 9" key="1">
    <citation type="submission" date="2018-09" db="EMBL/GenBank/DDBJ databases">
        <title>Genome sequencing of Lachnoanaerobaculum umeaense DSM 23576.</title>
        <authorList>
            <person name="Kook J.-K."/>
            <person name="Park S.-N."/>
            <person name="Lim Y.K."/>
        </authorList>
    </citation>
    <scope>NUCLEOTIDE SEQUENCE [LARGE SCALE GENOMIC DNA]</scope>
    <source>
        <strain evidence="9">DSM 23576 \ CCUG 58757</strain>
    </source>
</reference>
<sequence>MSNYIKRGKKQVNKLYLIIPIVLVIALAFGGAYYYYQFMITEYDFSNRLSILDVDTRITPIAKNLALPTEDDINVDDISSESIILAGGDGSLIASKVATKRMYPASTTKVMTALVALKYGNLTDEVTVTEDSVINEAGASLAGIHPGDVLTLDQLLYGLMLPSGNDAANAIAVHVGGSVENFVKMMNEEAKRIGAVDTNFVNSNGLSDENHYTTAYDLYLIFNEALKDPRFANYAGCASYNVTYTAADGSQVTKNWRNGNRYITGQVAAPYGVAVEAGKTGTTLAAGSCLVISSANDKGNRYISVVLKSKNRADLYDNMSKLLMKIDK</sequence>
<evidence type="ECO:0000256" key="2">
    <source>
        <dbReference type="ARBA" id="ARBA00022729"/>
    </source>
</evidence>
<evidence type="ECO:0000256" key="6">
    <source>
        <dbReference type="ARBA" id="ARBA00023316"/>
    </source>
</evidence>
<keyword evidence="5" id="KW-0573">Peptidoglycan synthesis</keyword>
<keyword evidence="8" id="KW-0121">Carboxypeptidase</keyword>
<dbReference type="InterPro" id="IPR001967">
    <property type="entry name" value="Peptidase_S11_N"/>
</dbReference>
<keyword evidence="9" id="KW-1185">Reference proteome</keyword>
<dbReference type="OrthoDB" id="9791132at2"/>
<gene>
    <name evidence="8" type="ORF">D4A81_05355</name>
</gene>
<organism evidence="8 9">
    <name type="scientific">Lachnoanaerobaculum umeaense</name>
    <dbReference type="NCBI Taxonomy" id="617123"/>
    <lineage>
        <taxon>Bacteria</taxon>
        <taxon>Bacillati</taxon>
        <taxon>Bacillota</taxon>
        <taxon>Clostridia</taxon>
        <taxon>Lachnospirales</taxon>
        <taxon>Lachnospiraceae</taxon>
        <taxon>Lachnoanaerobaculum</taxon>
    </lineage>
</organism>